<dbReference type="Gene3D" id="3.10.20.30">
    <property type="match status" value="1"/>
</dbReference>
<comment type="cofactor">
    <cofactor evidence="1">
        <name>Mg(2+)</name>
        <dbReference type="ChEBI" id="CHEBI:18420"/>
    </cofactor>
</comment>
<evidence type="ECO:0000259" key="5">
    <source>
        <dbReference type="PROSITE" id="PS51880"/>
    </source>
</evidence>
<name>A0A485LY03_9ZZZZ</name>
<dbReference type="FunFam" id="3.10.20.30:FF:000001">
    <property type="entry name" value="Ribosome-binding ATPase YchF"/>
    <property type="match status" value="1"/>
</dbReference>
<dbReference type="Pfam" id="PF01926">
    <property type="entry name" value="MMR_HSR1"/>
    <property type="match status" value="1"/>
</dbReference>
<evidence type="ECO:0000256" key="1">
    <source>
        <dbReference type="ARBA" id="ARBA00001946"/>
    </source>
</evidence>
<dbReference type="AlphaFoldDB" id="A0A485LY03"/>
<dbReference type="EMBL" id="CAADRM010000072">
    <property type="protein sequence ID" value="VFU13195.1"/>
    <property type="molecule type" value="Genomic_DNA"/>
</dbReference>
<dbReference type="InterPro" id="IPR012675">
    <property type="entry name" value="Beta-grasp_dom_sf"/>
</dbReference>
<dbReference type="GO" id="GO:0046872">
    <property type="term" value="F:metal ion binding"/>
    <property type="evidence" value="ECO:0007669"/>
    <property type="project" value="UniProtKB-KW"/>
</dbReference>
<dbReference type="InterPro" id="IPR013029">
    <property type="entry name" value="YchF_C"/>
</dbReference>
<dbReference type="GO" id="GO:0005525">
    <property type="term" value="F:GTP binding"/>
    <property type="evidence" value="ECO:0007669"/>
    <property type="project" value="InterPro"/>
</dbReference>
<dbReference type="InterPro" id="IPR012676">
    <property type="entry name" value="TGS-like"/>
</dbReference>
<dbReference type="PROSITE" id="PS51880">
    <property type="entry name" value="TGS"/>
    <property type="match status" value="1"/>
</dbReference>
<reference evidence="6" key="1">
    <citation type="submission" date="2019-03" db="EMBL/GenBank/DDBJ databases">
        <authorList>
            <person name="Hao L."/>
        </authorList>
    </citation>
    <scope>NUCLEOTIDE SEQUENCE</scope>
</reference>
<dbReference type="InterPro" id="IPR004396">
    <property type="entry name" value="ATPase_YchF/OLA1"/>
</dbReference>
<organism evidence="6">
    <name type="scientific">anaerobic digester metagenome</name>
    <dbReference type="NCBI Taxonomy" id="1263854"/>
    <lineage>
        <taxon>unclassified sequences</taxon>
        <taxon>metagenomes</taxon>
        <taxon>ecological metagenomes</taxon>
    </lineage>
</organism>
<gene>
    <name evidence="6" type="primary">ychF</name>
    <name evidence="6" type="ORF">SCFA_1630003</name>
</gene>
<dbReference type="PANTHER" id="PTHR23305">
    <property type="entry name" value="OBG GTPASE FAMILY"/>
    <property type="match status" value="1"/>
</dbReference>
<dbReference type="PANTHER" id="PTHR23305:SF18">
    <property type="entry name" value="OBG-TYPE G DOMAIN-CONTAINING PROTEIN"/>
    <property type="match status" value="1"/>
</dbReference>
<dbReference type="InterPro" id="IPR006073">
    <property type="entry name" value="GTP-bd"/>
</dbReference>
<dbReference type="CDD" id="cd04867">
    <property type="entry name" value="TGS_YchF_OLA1"/>
    <property type="match status" value="1"/>
</dbReference>
<dbReference type="Gene3D" id="3.40.50.300">
    <property type="entry name" value="P-loop containing nucleotide triphosphate hydrolases"/>
    <property type="match status" value="1"/>
</dbReference>
<keyword evidence="2" id="KW-0479">Metal-binding</keyword>
<dbReference type="InterPro" id="IPR027417">
    <property type="entry name" value="P-loop_NTPase"/>
</dbReference>
<dbReference type="InterPro" id="IPR023192">
    <property type="entry name" value="TGS-like_dom_sf"/>
</dbReference>
<keyword evidence="4" id="KW-0067">ATP-binding</keyword>
<keyword evidence="3" id="KW-0547">Nucleotide-binding</keyword>
<dbReference type="GO" id="GO:0016887">
    <property type="term" value="F:ATP hydrolysis activity"/>
    <property type="evidence" value="ECO:0007669"/>
    <property type="project" value="InterPro"/>
</dbReference>
<evidence type="ECO:0000256" key="4">
    <source>
        <dbReference type="ARBA" id="ARBA00022840"/>
    </source>
</evidence>
<dbReference type="Pfam" id="PF06071">
    <property type="entry name" value="YchF-GTPase_C"/>
    <property type="match status" value="1"/>
</dbReference>
<proteinExistence type="predicted"/>
<dbReference type="GO" id="GO:0005524">
    <property type="term" value="F:ATP binding"/>
    <property type="evidence" value="ECO:0007669"/>
    <property type="project" value="UniProtKB-KW"/>
</dbReference>
<dbReference type="InterPro" id="IPR004095">
    <property type="entry name" value="TGS"/>
</dbReference>
<accession>A0A485LY03</accession>
<dbReference type="Gene3D" id="1.10.150.300">
    <property type="entry name" value="TGS-like domain"/>
    <property type="match status" value="1"/>
</dbReference>
<feature type="domain" description="TGS" evidence="5">
    <location>
        <begin position="272"/>
        <end position="357"/>
    </location>
</feature>
<dbReference type="PIRSF" id="PIRSF006641">
    <property type="entry name" value="CHP00092"/>
    <property type="match status" value="1"/>
</dbReference>
<dbReference type="GO" id="GO:0005737">
    <property type="term" value="C:cytoplasm"/>
    <property type="evidence" value="ECO:0007669"/>
    <property type="project" value="TreeGrafter"/>
</dbReference>
<sequence length="359" mass="40128">MKIGIIGLEKSGKTTIFNALTASDVQTNAYASSRPEPNMAVVAVADPRVDRLKEMYQPRKTTYATIECVDFVGFSSGEDKKEIFTASELALVKTADALALVLRNFHDEIVDGILGPPDPLADLETIITELVLSDLILAENRLERIEHYVKRGASTPEMEIEKKALLKVRETLEKNALISSLDLSPDEVRQLRGFRFLTEKPLMVIVNSDEERFNHSRDLLAAIQCTMPAVEFAGRFEMELSRLSPDDAREFMEDMGIETSARDRLTMLAYRLLGYITFFTVGPDEVKAWTVMKGDTAVDAAGAIHSDLARGFIRAECFSYDDLIRHGSEKALKDKGLFRLEGKSYLVQDGDIMSIRFSV</sequence>
<evidence type="ECO:0000313" key="6">
    <source>
        <dbReference type="EMBL" id="VFU13195.1"/>
    </source>
</evidence>
<evidence type="ECO:0000256" key="2">
    <source>
        <dbReference type="ARBA" id="ARBA00022723"/>
    </source>
</evidence>
<evidence type="ECO:0000256" key="3">
    <source>
        <dbReference type="ARBA" id="ARBA00022741"/>
    </source>
</evidence>
<protein>
    <submittedName>
        <fullName evidence="6">Ribosome-binding ATPase YchF</fullName>
    </submittedName>
</protein>
<dbReference type="PRINTS" id="PR00326">
    <property type="entry name" value="GTP1OBG"/>
</dbReference>
<dbReference type="SUPFAM" id="SSF81271">
    <property type="entry name" value="TGS-like"/>
    <property type="match status" value="1"/>
</dbReference>
<dbReference type="SUPFAM" id="SSF52540">
    <property type="entry name" value="P-loop containing nucleoside triphosphate hydrolases"/>
    <property type="match status" value="1"/>
</dbReference>